<dbReference type="RefSeq" id="WP_373322158.1">
    <property type="nucleotide sequence ID" value="NZ_BJYG01000006.1"/>
</dbReference>
<dbReference type="Proteomes" id="UP000321746">
    <property type="component" value="Unassembled WGS sequence"/>
</dbReference>
<protein>
    <submittedName>
        <fullName evidence="2">Uncharacterized protein</fullName>
    </submittedName>
</protein>
<gene>
    <name evidence="2" type="ORF">AOE01nite_07510</name>
</gene>
<evidence type="ECO:0000256" key="1">
    <source>
        <dbReference type="SAM" id="MobiDB-lite"/>
    </source>
</evidence>
<proteinExistence type="predicted"/>
<feature type="region of interest" description="Disordered" evidence="1">
    <location>
        <begin position="113"/>
        <end position="148"/>
    </location>
</feature>
<evidence type="ECO:0000313" key="3">
    <source>
        <dbReference type="Proteomes" id="UP000321746"/>
    </source>
</evidence>
<dbReference type="EMBL" id="BJYG01000006">
    <property type="protein sequence ID" value="GEN62527.1"/>
    <property type="molecule type" value="Genomic_DNA"/>
</dbReference>
<feature type="region of interest" description="Disordered" evidence="1">
    <location>
        <begin position="1"/>
        <end position="23"/>
    </location>
</feature>
<feature type="compositionally biased region" description="Acidic residues" evidence="1">
    <location>
        <begin position="138"/>
        <end position="148"/>
    </location>
</feature>
<keyword evidence="3" id="KW-1185">Reference proteome</keyword>
<comment type="caution">
    <text evidence="2">The sequence shown here is derived from an EMBL/GenBank/DDBJ whole genome shotgun (WGS) entry which is preliminary data.</text>
</comment>
<reference evidence="2 3" key="1">
    <citation type="submission" date="2019-07" db="EMBL/GenBank/DDBJ databases">
        <title>Whole genome shotgun sequence of Acetobacter oeni NBRC 105207.</title>
        <authorList>
            <person name="Hosoyama A."/>
            <person name="Uohara A."/>
            <person name="Ohji S."/>
            <person name="Ichikawa N."/>
        </authorList>
    </citation>
    <scope>NUCLEOTIDE SEQUENCE [LARGE SCALE GENOMIC DNA]</scope>
    <source>
        <strain evidence="2 3">NBRC 105207</strain>
    </source>
</reference>
<evidence type="ECO:0000313" key="2">
    <source>
        <dbReference type="EMBL" id="GEN62527.1"/>
    </source>
</evidence>
<feature type="compositionally biased region" description="Basic and acidic residues" evidence="1">
    <location>
        <begin position="116"/>
        <end position="137"/>
    </location>
</feature>
<accession>A0A511XHU2</accession>
<name>A0A511XHU2_9PROT</name>
<organism evidence="2 3">
    <name type="scientific">Acetobacter oeni</name>
    <dbReference type="NCBI Taxonomy" id="304077"/>
    <lineage>
        <taxon>Bacteria</taxon>
        <taxon>Pseudomonadati</taxon>
        <taxon>Pseudomonadota</taxon>
        <taxon>Alphaproteobacteria</taxon>
        <taxon>Acetobacterales</taxon>
        <taxon>Acetobacteraceae</taxon>
        <taxon>Acetobacter</taxon>
    </lineage>
</organism>
<sequence>MARIDDDFDEMDESAAETDGKDTGRTVRILDLSGGAEDNIVEDIRDFQDLAHANAFARAYVRDSIEICRAAGTTPRDTLNAWFAYGENAEVLDAGEEGWKSSTELNEFVERPATSMERDWRALDPRRMVDPGEFGEHDETDPPNDEDA</sequence>
<feature type="compositionally biased region" description="Acidic residues" evidence="1">
    <location>
        <begin position="1"/>
        <end position="16"/>
    </location>
</feature>
<dbReference type="AlphaFoldDB" id="A0A511XHU2"/>